<reference evidence="1 2" key="1">
    <citation type="submission" date="2019-09" db="EMBL/GenBank/DDBJ databases">
        <title>The hologenome of the rock-dwelling lichen Lasallia pustulata.</title>
        <authorList>
            <person name="Greshake Tzovaras B."/>
            <person name="Segers F."/>
            <person name="Bicker A."/>
            <person name="Dal Grande F."/>
            <person name="Otte J."/>
            <person name="Hankeln T."/>
            <person name="Schmitt I."/>
            <person name="Ebersberger I."/>
        </authorList>
    </citation>
    <scope>NUCLEOTIDE SEQUENCE [LARGE SCALE GENOMIC DNA]</scope>
    <source>
        <strain evidence="1">A1-1</strain>
    </source>
</reference>
<evidence type="ECO:0000313" key="1">
    <source>
        <dbReference type="EMBL" id="KAA6411534.1"/>
    </source>
</evidence>
<comment type="caution">
    <text evidence="1">The sequence shown here is derived from an EMBL/GenBank/DDBJ whole genome shotgun (WGS) entry which is preliminary data.</text>
</comment>
<proteinExistence type="predicted"/>
<dbReference type="EMBL" id="VXIT01000007">
    <property type="protein sequence ID" value="KAA6411534.1"/>
    <property type="molecule type" value="Genomic_DNA"/>
</dbReference>
<evidence type="ECO:0000313" key="2">
    <source>
        <dbReference type="Proteomes" id="UP000324767"/>
    </source>
</evidence>
<dbReference type="AlphaFoldDB" id="A0A5M8PPW1"/>
<gene>
    <name evidence="1" type="ORF">FRX48_04814</name>
</gene>
<name>A0A5M8PPW1_9LECA</name>
<organism evidence="1 2">
    <name type="scientific">Lasallia pustulata</name>
    <dbReference type="NCBI Taxonomy" id="136370"/>
    <lineage>
        <taxon>Eukaryota</taxon>
        <taxon>Fungi</taxon>
        <taxon>Dikarya</taxon>
        <taxon>Ascomycota</taxon>
        <taxon>Pezizomycotina</taxon>
        <taxon>Lecanoromycetes</taxon>
        <taxon>OSLEUM clade</taxon>
        <taxon>Umbilicariomycetidae</taxon>
        <taxon>Umbilicariales</taxon>
        <taxon>Umbilicariaceae</taxon>
        <taxon>Lasallia</taxon>
    </lineage>
</organism>
<dbReference type="Proteomes" id="UP000324767">
    <property type="component" value="Unassembled WGS sequence"/>
</dbReference>
<protein>
    <submittedName>
        <fullName evidence="1">Uncharacterized protein</fullName>
    </submittedName>
</protein>
<sequence length="99" mass="11048">MTREKIGEGESRRRGMQTVYIGTTYASERTLLSKNGEMNVAGVNCKKKTLNLIALNASRLEDGGVESAEKFLYTSAEEPDLNWLKEETKSSSRRSATKE</sequence>
<accession>A0A5M8PPW1</accession>